<dbReference type="InterPro" id="IPR013786">
    <property type="entry name" value="AcylCoA_DH/ox_N"/>
</dbReference>
<accession>A0ABP7WYA6</accession>
<evidence type="ECO:0000259" key="2">
    <source>
        <dbReference type="Pfam" id="PF02771"/>
    </source>
</evidence>
<proteinExistence type="predicted"/>
<comment type="caution">
    <text evidence="4">The sequence shown here is derived from an EMBL/GenBank/DDBJ whole genome shotgun (WGS) entry which is preliminary data.</text>
</comment>
<dbReference type="PIRSF" id="PIRSF016578">
    <property type="entry name" value="HsaA"/>
    <property type="match status" value="1"/>
</dbReference>
<dbReference type="RefSeq" id="WP_344957115.1">
    <property type="nucleotide sequence ID" value="NZ_BAAAZG010000059.1"/>
</dbReference>
<name>A0ABP7WYA6_9ACTN</name>
<reference evidence="5" key="1">
    <citation type="journal article" date="2019" name="Int. J. Syst. Evol. Microbiol.">
        <title>The Global Catalogue of Microorganisms (GCM) 10K type strain sequencing project: providing services to taxonomists for standard genome sequencing and annotation.</title>
        <authorList>
            <consortium name="The Broad Institute Genomics Platform"/>
            <consortium name="The Broad Institute Genome Sequencing Center for Infectious Disease"/>
            <person name="Wu L."/>
            <person name="Ma J."/>
        </authorList>
    </citation>
    <scope>NUCLEOTIDE SEQUENCE [LARGE SCALE GENOMIC DNA]</scope>
    <source>
        <strain evidence="5">JCM 16702</strain>
    </source>
</reference>
<dbReference type="PANTHER" id="PTHR43884">
    <property type="entry name" value="ACYL-COA DEHYDROGENASE"/>
    <property type="match status" value="1"/>
</dbReference>
<dbReference type="PANTHER" id="PTHR43884:SF12">
    <property type="entry name" value="ISOVALERYL-COA DEHYDROGENASE, MITOCHONDRIAL-RELATED"/>
    <property type="match status" value="1"/>
</dbReference>
<dbReference type="InterPro" id="IPR046373">
    <property type="entry name" value="Acyl-CoA_Oxase/DH_mid-dom_sf"/>
</dbReference>
<evidence type="ECO:0000313" key="4">
    <source>
        <dbReference type="EMBL" id="GAA4099234.1"/>
    </source>
</evidence>
<dbReference type="Gene3D" id="1.10.540.10">
    <property type="entry name" value="Acyl-CoA dehydrogenase/oxidase, N-terminal domain"/>
    <property type="match status" value="1"/>
</dbReference>
<keyword evidence="5" id="KW-1185">Reference proteome</keyword>
<dbReference type="SUPFAM" id="SSF47203">
    <property type="entry name" value="Acyl-CoA dehydrogenase C-terminal domain-like"/>
    <property type="match status" value="1"/>
</dbReference>
<evidence type="ECO:0000256" key="1">
    <source>
        <dbReference type="ARBA" id="ARBA00023002"/>
    </source>
</evidence>
<feature type="domain" description="Acyl-CoA dehydrogenase/oxidase N-terminal" evidence="2">
    <location>
        <begin position="18"/>
        <end position="116"/>
    </location>
</feature>
<dbReference type="Pfam" id="PF02771">
    <property type="entry name" value="Acyl-CoA_dh_N"/>
    <property type="match status" value="1"/>
</dbReference>
<dbReference type="Pfam" id="PF08028">
    <property type="entry name" value="Acyl-CoA_dh_2"/>
    <property type="match status" value="1"/>
</dbReference>
<dbReference type="InterPro" id="IPR009100">
    <property type="entry name" value="AcylCoA_DH/oxidase_NM_dom_sf"/>
</dbReference>
<evidence type="ECO:0000313" key="5">
    <source>
        <dbReference type="Proteomes" id="UP001500683"/>
    </source>
</evidence>
<gene>
    <name evidence="4" type="ORF">GCM10022214_75070</name>
</gene>
<dbReference type="Gene3D" id="2.40.110.10">
    <property type="entry name" value="Butyryl-CoA Dehydrogenase, subunit A, domain 2"/>
    <property type="match status" value="1"/>
</dbReference>
<dbReference type="InterPro" id="IPR037069">
    <property type="entry name" value="AcylCoA_DH/ox_N_sf"/>
</dbReference>
<organism evidence="4 5">
    <name type="scientific">Actinomadura miaoliensis</name>
    <dbReference type="NCBI Taxonomy" id="430685"/>
    <lineage>
        <taxon>Bacteria</taxon>
        <taxon>Bacillati</taxon>
        <taxon>Actinomycetota</taxon>
        <taxon>Actinomycetes</taxon>
        <taxon>Streptosporangiales</taxon>
        <taxon>Thermomonosporaceae</taxon>
        <taxon>Actinomadura</taxon>
    </lineage>
</organism>
<evidence type="ECO:0000259" key="3">
    <source>
        <dbReference type="Pfam" id="PF08028"/>
    </source>
</evidence>
<sequence length="398" mass="43310">MTTETETTPRDHEGWLARARAAAAELAADAAERDRAGGAPFAEVEVLRRAGLLTLLIPAERGGGGATWRTAYQVTREIAAADGGIGQLLGYHYLLSWNLHFFGEEKLRERVEPRAAGERWLWGGAFNPRDPDLTLTPKDGGFELNGTKTFATGARVGDRLAVGAAHAHTGEPLVVIVDPRHEGVHRPDDWDNIGQRLSASGSVSFSAVPVPEEDVIGSLADPSPWTTLVTPAIQLVFVQFYIGIAEGALAAARDYTRTTTRPWLFSGVDRAVDDPYVLAVYGDLLARVRAARALADQAVEEIEQALHAPDREALTERRRGELAVLIATAKVAATEASLSVSSRIFEVTGARSTRAALALDRFWRNARTHTLHDPVSYKKREVGTHFLTGEFPEFSLYT</sequence>
<dbReference type="EMBL" id="BAAAZG010000059">
    <property type="protein sequence ID" value="GAA4099234.1"/>
    <property type="molecule type" value="Genomic_DNA"/>
</dbReference>
<keyword evidence="1" id="KW-0560">Oxidoreductase</keyword>
<protein>
    <submittedName>
        <fullName evidence="4">Acyl-CoA dehydrogenase family protein</fullName>
    </submittedName>
</protein>
<dbReference type="Gene3D" id="1.20.140.10">
    <property type="entry name" value="Butyryl-CoA Dehydrogenase, subunit A, domain 3"/>
    <property type="match status" value="1"/>
</dbReference>
<dbReference type="SUPFAM" id="SSF56645">
    <property type="entry name" value="Acyl-CoA dehydrogenase NM domain-like"/>
    <property type="match status" value="1"/>
</dbReference>
<dbReference type="InterPro" id="IPR013107">
    <property type="entry name" value="Acyl-CoA_DH_C"/>
</dbReference>
<dbReference type="Proteomes" id="UP001500683">
    <property type="component" value="Unassembled WGS sequence"/>
</dbReference>
<dbReference type="InterPro" id="IPR036250">
    <property type="entry name" value="AcylCo_DH-like_C"/>
</dbReference>
<feature type="domain" description="Acyl-CoA dehydrogenase C-terminal" evidence="3">
    <location>
        <begin position="236"/>
        <end position="373"/>
    </location>
</feature>